<evidence type="ECO:0000256" key="1">
    <source>
        <dbReference type="SAM" id="MobiDB-lite"/>
    </source>
</evidence>
<dbReference type="EMBL" id="MU853778">
    <property type="protein sequence ID" value="KAK3941984.1"/>
    <property type="molecule type" value="Genomic_DNA"/>
</dbReference>
<dbReference type="AlphaFoldDB" id="A0AAN6NBH8"/>
<feature type="compositionally biased region" description="Basic and acidic residues" evidence="1">
    <location>
        <begin position="83"/>
        <end position="94"/>
    </location>
</feature>
<evidence type="ECO:0008006" key="4">
    <source>
        <dbReference type="Google" id="ProtNLM"/>
    </source>
</evidence>
<dbReference type="PANTHER" id="PTHR34776">
    <property type="entry name" value="F17F16.3 PROTEIN"/>
    <property type="match status" value="1"/>
</dbReference>
<feature type="compositionally biased region" description="Acidic residues" evidence="1">
    <location>
        <begin position="408"/>
        <end position="418"/>
    </location>
</feature>
<evidence type="ECO:0000313" key="2">
    <source>
        <dbReference type="EMBL" id="KAK3941984.1"/>
    </source>
</evidence>
<evidence type="ECO:0000313" key="3">
    <source>
        <dbReference type="Proteomes" id="UP001303473"/>
    </source>
</evidence>
<feature type="compositionally biased region" description="Basic and acidic residues" evidence="1">
    <location>
        <begin position="391"/>
        <end position="407"/>
    </location>
</feature>
<protein>
    <recommendedName>
        <fullName evidence="4">BTB domain transcription factor</fullName>
    </recommendedName>
</protein>
<accession>A0AAN6NBH8</accession>
<feature type="compositionally biased region" description="Basic and acidic residues" evidence="1">
    <location>
        <begin position="144"/>
        <end position="160"/>
    </location>
</feature>
<dbReference type="Proteomes" id="UP001303473">
    <property type="component" value="Unassembled WGS sequence"/>
</dbReference>
<keyword evidence="3" id="KW-1185">Reference proteome</keyword>
<feature type="region of interest" description="Disordered" evidence="1">
    <location>
        <begin position="390"/>
        <end position="428"/>
    </location>
</feature>
<feature type="compositionally biased region" description="Basic residues" evidence="1">
    <location>
        <begin position="95"/>
        <end position="106"/>
    </location>
</feature>
<gene>
    <name evidence="2" type="ORF">QBC46DRAFT_285174</name>
</gene>
<feature type="region of interest" description="Disordered" evidence="1">
    <location>
        <begin position="1"/>
        <end position="114"/>
    </location>
</feature>
<dbReference type="PANTHER" id="PTHR34776:SF1">
    <property type="entry name" value="F17F16.3 PROTEIN"/>
    <property type="match status" value="1"/>
</dbReference>
<feature type="compositionally biased region" description="Basic and acidic residues" evidence="1">
    <location>
        <begin position="419"/>
        <end position="428"/>
    </location>
</feature>
<comment type="caution">
    <text evidence="2">The sequence shown here is derived from an EMBL/GenBank/DDBJ whole genome shotgun (WGS) entry which is preliminary data.</text>
</comment>
<feature type="region of interest" description="Disordered" evidence="1">
    <location>
        <begin position="139"/>
        <end position="173"/>
    </location>
</feature>
<organism evidence="2 3">
    <name type="scientific">Diplogelasinospora grovesii</name>
    <dbReference type="NCBI Taxonomy" id="303347"/>
    <lineage>
        <taxon>Eukaryota</taxon>
        <taxon>Fungi</taxon>
        <taxon>Dikarya</taxon>
        <taxon>Ascomycota</taxon>
        <taxon>Pezizomycotina</taxon>
        <taxon>Sordariomycetes</taxon>
        <taxon>Sordariomycetidae</taxon>
        <taxon>Sordariales</taxon>
        <taxon>Diplogelasinosporaceae</taxon>
        <taxon>Diplogelasinospora</taxon>
    </lineage>
</organism>
<name>A0AAN6NBH8_9PEZI</name>
<feature type="compositionally biased region" description="Low complexity" evidence="1">
    <location>
        <begin position="1"/>
        <end position="74"/>
    </location>
</feature>
<proteinExistence type="predicted"/>
<sequence length="451" mass="48795">MVTTRSASRKASASAAIAFPASGGFPASGAVPASGTRSKSRKSSTSAASTSAASASSALGTSPAWGTSPPVTAASPPPTTGKHRIDDAPDEDTHWKKRKPTPRGAKKNQPQTIEESMRNRFAAGGFYRSSDVMDTFRATAESSKVQERAADETADKKSVEGESAVEANGREGSTPSSILEKGIIYFFIRGRVNINEPSSVNEVARSYIILRPIEKNAKLGAGTIGDAGNSRLCAIPKKVLPTSGRERWIAFVEKAGVSFKDLKEEFLKSSDYETKTAGARHTPAATPVAEGIYAITSTGRESHLAYILTIPEKLGEVQHEMGLREKGSFVISTKNPQYPGPANARLPKGADYPEELQKEFRSLRWVPTQPKHLDYVNTQFLLIGESSGIEKAAEPQKKGKGKGKVEPLEEMEELEEEEEKRMKSLGKDDSDRIFADLQAHMKDHPKLQTTF</sequence>
<reference evidence="3" key="1">
    <citation type="journal article" date="2023" name="Mol. Phylogenet. Evol.">
        <title>Genome-scale phylogeny and comparative genomics of the fungal order Sordariales.</title>
        <authorList>
            <person name="Hensen N."/>
            <person name="Bonometti L."/>
            <person name="Westerberg I."/>
            <person name="Brannstrom I.O."/>
            <person name="Guillou S."/>
            <person name="Cros-Aarteil S."/>
            <person name="Calhoun S."/>
            <person name="Haridas S."/>
            <person name="Kuo A."/>
            <person name="Mondo S."/>
            <person name="Pangilinan J."/>
            <person name="Riley R."/>
            <person name="LaButti K."/>
            <person name="Andreopoulos B."/>
            <person name="Lipzen A."/>
            <person name="Chen C."/>
            <person name="Yan M."/>
            <person name="Daum C."/>
            <person name="Ng V."/>
            <person name="Clum A."/>
            <person name="Steindorff A."/>
            <person name="Ohm R.A."/>
            <person name="Martin F."/>
            <person name="Silar P."/>
            <person name="Natvig D.O."/>
            <person name="Lalanne C."/>
            <person name="Gautier V."/>
            <person name="Ament-Velasquez S.L."/>
            <person name="Kruys A."/>
            <person name="Hutchinson M.I."/>
            <person name="Powell A.J."/>
            <person name="Barry K."/>
            <person name="Miller A.N."/>
            <person name="Grigoriev I.V."/>
            <person name="Debuchy R."/>
            <person name="Gladieux P."/>
            <person name="Hiltunen Thoren M."/>
            <person name="Johannesson H."/>
        </authorList>
    </citation>
    <scope>NUCLEOTIDE SEQUENCE [LARGE SCALE GENOMIC DNA]</scope>
    <source>
        <strain evidence="3">CBS 340.73</strain>
    </source>
</reference>